<accession>A0A183IR08</accession>
<sequence>MLHLKRSIWLAFISGEKGGPQDGRGNLHDLKHAYLHDLTDDVSFWDTGWGGQLSGRVASACGVARVCFWMTRGLLDEDVAVAFLPASDAPGGACEVDAAGGEALFSDLPPRLLDRLFFLLLRFNLFDRRRLFKALLRRGSDDSLA</sequence>
<dbReference type="Proteomes" id="UP000270296">
    <property type="component" value="Unassembled WGS sequence"/>
</dbReference>
<reference evidence="3" key="1">
    <citation type="submission" date="2016-06" db="UniProtKB">
        <authorList>
            <consortium name="WormBaseParasite"/>
        </authorList>
    </citation>
    <scope>IDENTIFICATION</scope>
</reference>
<name>A0A183IR08_9BILA</name>
<organism evidence="3">
    <name type="scientific">Soboliphyme baturini</name>
    <dbReference type="NCBI Taxonomy" id="241478"/>
    <lineage>
        <taxon>Eukaryota</taxon>
        <taxon>Metazoa</taxon>
        <taxon>Ecdysozoa</taxon>
        <taxon>Nematoda</taxon>
        <taxon>Enoplea</taxon>
        <taxon>Dorylaimia</taxon>
        <taxon>Dioctophymatida</taxon>
        <taxon>Dioctophymatoidea</taxon>
        <taxon>Soboliphymatidae</taxon>
        <taxon>Soboliphyme</taxon>
    </lineage>
</organism>
<proteinExistence type="predicted"/>
<keyword evidence="2" id="KW-1185">Reference proteome</keyword>
<dbReference type="EMBL" id="UZAM01009460">
    <property type="protein sequence ID" value="VDP09091.1"/>
    <property type="molecule type" value="Genomic_DNA"/>
</dbReference>
<evidence type="ECO:0000313" key="1">
    <source>
        <dbReference type="EMBL" id="VDP09091.1"/>
    </source>
</evidence>
<dbReference type="AlphaFoldDB" id="A0A183IR08"/>
<protein>
    <submittedName>
        <fullName evidence="3">F-box domain-containing protein</fullName>
    </submittedName>
</protein>
<dbReference type="WBParaSite" id="SBAD_0000629101-mRNA-1">
    <property type="protein sequence ID" value="SBAD_0000629101-mRNA-1"/>
    <property type="gene ID" value="SBAD_0000629101"/>
</dbReference>
<evidence type="ECO:0000313" key="3">
    <source>
        <dbReference type="WBParaSite" id="SBAD_0000629101-mRNA-1"/>
    </source>
</evidence>
<evidence type="ECO:0000313" key="2">
    <source>
        <dbReference type="Proteomes" id="UP000270296"/>
    </source>
</evidence>
<gene>
    <name evidence="1" type="ORF">SBAD_LOCUS6055</name>
</gene>
<reference evidence="1 2" key="2">
    <citation type="submission" date="2018-11" db="EMBL/GenBank/DDBJ databases">
        <authorList>
            <consortium name="Pathogen Informatics"/>
        </authorList>
    </citation>
    <scope>NUCLEOTIDE SEQUENCE [LARGE SCALE GENOMIC DNA]</scope>
</reference>